<feature type="domain" description="DUF7710" evidence="1">
    <location>
        <begin position="5"/>
        <end position="89"/>
    </location>
</feature>
<sequence>MLDTIWVFHGEGGRFSSGVFTSIEKAEIWINRHKLSGVLTAYPIDEGVYDWALFNDFFNVKKQAQMEPNFIQQFTSANQEHYHYDNGTRDN</sequence>
<organism evidence="2 3">
    <name type="scientific">Sphingobacterium paramultivorum</name>
    <dbReference type="NCBI Taxonomy" id="2886510"/>
    <lineage>
        <taxon>Bacteria</taxon>
        <taxon>Pseudomonadati</taxon>
        <taxon>Bacteroidota</taxon>
        <taxon>Sphingobacteriia</taxon>
        <taxon>Sphingobacteriales</taxon>
        <taxon>Sphingobacteriaceae</taxon>
        <taxon>Sphingobacterium</taxon>
    </lineage>
</organism>
<reference evidence="2 3" key="1">
    <citation type="journal article" date="2020" name="G3 (Bethesda)">
        <title>CeMbio - The Caenorhabditis elegans Microbiome Resource.</title>
        <authorList>
            <person name="Dirksen P."/>
            <person name="Assie A."/>
            <person name="Zimmermann J."/>
            <person name="Zhang F."/>
            <person name="Tietje A.M."/>
            <person name="Marsh S.A."/>
            <person name="Felix M.A."/>
            <person name="Shapira M."/>
            <person name="Kaleta C."/>
            <person name="Schulenburg H."/>
            <person name="Samuel B."/>
        </authorList>
    </citation>
    <scope>NUCLEOTIDE SEQUENCE [LARGE SCALE GENOMIC DNA]</scope>
    <source>
        <strain evidence="2 3">BIGb0170</strain>
    </source>
</reference>
<dbReference type="RefSeq" id="WP_182331555.1">
    <property type="nucleotide sequence ID" value="NZ_CP058555.1"/>
</dbReference>
<dbReference type="EMBL" id="CP058555">
    <property type="protein sequence ID" value="QMV67088.1"/>
    <property type="molecule type" value="Genomic_DNA"/>
</dbReference>
<dbReference type="AlphaFoldDB" id="A0A7G5DZB3"/>
<dbReference type="Proteomes" id="UP000515450">
    <property type="component" value="Chromosome"/>
</dbReference>
<gene>
    <name evidence="2" type="ORF">HS960_05195</name>
</gene>
<evidence type="ECO:0000313" key="2">
    <source>
        <dbReference type="EMBL" id="QMV67088.1"/>
    </source>
</evidence>
<name>A0A7G5DZB3_9SPHI</name>
<dbReference type="Pfam" id="PF24819">
    <property type="entry name" value="DUF7710"/>
    <property type="match status" value="1"/>
</dbReference>
<evidence type="ECO:0000313" key="3">
    <source>
        <dbReference type="Proteomes" id="UP000515450"/>
    </source>
</evidence>
<proteinExistence type="predicted"/>
<dbReference type="InterPro" id="IPR056127">
    <property type="entry name" value="DUF7710"/>
</dbReference>
<protein>
    <recommendedName>
        <fullName evidence="1">DUF7710 domain-containing protein</fullName>
    </recommendedName>
</protein>
<keyword evidence="3" id="KW-1185">Reference proteome</keyword>
<evidence type="ECO:0000259" key="1">
    <source>
        <dbReference type="Pfam" id="PF24819"/>
    </source>
</evidence>
<accession>A0A7G5DZB3</accession>